<evidence type="ECO:0000313" key="2">
    <source>
        <dbReference type="Proteomes" id="UP000519897"/>
    </source>
</evidence>
<dbReference type="Proteomes" id="UP000519897">
    <property type="component" value="Unassembled WGS sequence"/>
</dbReference>
<reference evidence="1 2" key="1">
    <citation type="submission" date="2020-08" db="EMBL/GenBank/DDBJ databases">
        <title>Genomic Encyclopedia of Type Strains, Phase IV (KMG-IV): sequencing the most valuable type-strain genomes for metagenomic binning, comparative biology and taxonomic classification.</title>
        <authorList>
            <person name="Goeker M."/>
        </authorList>
    </citation>
    <scope>NUCLEOTIDE SEQUENCE [LARGE SCALE GENOMIC DNA]</scope>
    <source>
        <strain evidence="1 2">DSM 29514</strain>
    </source>
</reference>
<dbReference type="EMBL" id="JACIEC010000005">
    <property type="protein sequence ID" value="MBB4145011.1"/>
    <property type="molecule type" value="Genomic_DNA"/>
</dbReference>
<accession>A0A7W6LIU3</accession>
<gene>
    <name evidence="1" type="ORF">GGQ72_003573</name>
</gene>
<comment type="caution">
    <text evidence="1">The sequence shown here is derived from an EMBL/GenBank/DDBJ whole genome shotgun (WGS) entry which is preliminary data.</text>
</comment>
<organism evidence="1 2">
    <name type="scientific">Rhizobium rhizoryzae</name>
    <dbReference type="NCBI Taxonomy" id="451876"/>
    <lineage>
        <taxon>Bacteria</taxon>
        <taxon>Pseudomonadati</taxon>
        <taxon>Pseudomonadota</taxon>
        <taxon>Alphaproteobacteria</taxon>
        <taxon>Hyphomicrobiales</taxon>
        <taxon>Rhizobiaceae</taxon>
        <taxon>Rhizobium/Agrobacterium group</taxon>
        <taxon>Rhizobium</taxon>
    </lineage>
</organism>
<protein>
    <submittedName>
        <fullName evidence="1">Uncharacterized protein</fullName>
    </submittedName>
</protein>
<keyword evidence="2" id="KW-1185">Reference proteome</keyword>
<dbReference type="AlphaFoldDB" id="A0A7W6LIU3"/>
<name>A0A7W6LIU3_9HYPH</name>
<proteinExistence type="predicted"/>
<evidence type="ECO:0000313" key="1">
    <source>
        <dbReference type="EMBL" id="MBB4145011.1"/>
    </source>
</evidence>
<sequence length="52" mass="5783">MDLYKVLCVQPIGLKCPYEAIMPKVWSGVSVSLHETEAGFTPSLKIPNLHKI</sequence>